<dbReference type="SMART" id="SM00389">
    <property type="entry name" value="HOX"/>
    <property type="match status" value="1"/>
</dbReference>
<feature type="DNA-binding region" description="Homeobox" evidence="2">
    <location>
        <begin position="27"/>
        <end position="86"/>
    </location>
</feature>
<dbReference type="VEuPathDB" id="MicrosporidiaDB:Eint_040940"/>
<feature type="domain" description="Homeobox" evidence="4">
    <location>
        <begin position="25"/>
        <end position="85"/>
    </location>
</feature>
<reference evidence="5 6" key="1">
    <citation type="journal article" date="2010" name="Nat. Commun.">
        <title>The complete sequence of the smallest known nuclear genome from the microsporidian Encephalitozoon intestinalis.</title>
        <authorList>
            <person name="Corradi N."/>
            <person name="Pombert J.-F."/>
            <person name="Farinelli L."/>
            <person name="Didier E.S."/>
            <person name="Keeling P.J."/>
        </authorList>
    </citation>
    <scope>NUCLEOTIDE SEQUENCE [LARGE SCALE GENOMIC DNA]</scope>
    <source>
        <strain evidence="5 6">ATCC 50506</strain>
    </source>
</reference>
<dbReference type="EMBL" id="CP001945">
    <property type="protein sequence ID" value="ADM11383.1"/>
    <property type="molecule type" value="Genomic_DNA"/>
</dbReference>
<dbReference type="GO" id="GO:0006355">
    <property type="term" value="P:regulation of DNA-templated transcription"/>
    <property type="evidence" value="ECO:0007669"/>
    <property type="project" value="TreeGrafter"/>
</dbReference>
<evidence type="ECO:0000256" key="3">
    <source>
        <dbReference type="RuleBase" id="RU000682"/>
    </source>
</evidence>
<dbReference type="Pfam" id="PF00046">
    <property type="entry name" value="Homeodomain"/>
    <property type="match status" value="1"/>
</dbReference>
<keyword evidence="2 3" id="KW-0539">Nucleus</keyword>
<dbReference type="PANTHER" id="PTHR24323:SF7">
    <property type="entry name" value="HOMEOBOX DOMAIN-CONTAINING PROTEIN"/>
    <property type="match status" value="1"/>
</dbReference>
<dbReference type="InterPro" id="IPR001356">
    <property type="entry name" value="HD"/>
</dbReference>
<dbReference type="RefSeq" id="XP_003072743.1">
    <property type="nucleotide sequence ID" value="XM_003072697.1"/>
</dbReference>
<dbReference type="PROSITE" id="PS50071">
    <property type="entry name" value="HOMEOBOX_2"/>
    <property type="match status" value="1"/>
</dbReference>
<comment type="subcellular location">
    <subcellularLocation>
        <location evidence="1 2 3">Nucleus</location>
    </subcellularLocation>
</comment>
<keyword evidence="2 3" id="KW-0238">DNA-binding</keyword>
<dbReference type="CDD" id="cd00086">
    <property type="entry name" value="homeodomain"/>
    <property type="match status" value="1"/>
</dbReference>
<reference evidence="5 6" key="2">
    <citation type="journal article" date="2012" name="Proc. Natl. Acad. Sci. U.S.A.">
        <title>Gain and loss of multiple functionally related, horizontally transferred genes in the reduced genomes of two microsporidian parasites.</title>
        <authorList>
            <person name="Pombert J.-F."/>
            <person name="Selman M."/>
            <person name="Burki F."/>
            <person name="Bardell F.T."/>
            <person name="Farinelli L."/>
            <person name="Solter L.F."/>
            <person name="Whitman D.W."/>
            <person name="Weiss L.M."/>
            <person name="Corradi N."/>
            <person name="Keeling P.J."/>
        </authorList>
    </citation>
    <scope>NUCLEOTIDE SEQUENCE [LARGE SCALE GENOMIC DNA]</scope>
    <source>
        <strain evidence="5 6">ATCC 50506</strain>
    </source>
</reference>
<evidence type="ECO:0000313" key="6">
    <source>
        <dbReference type="Proteomes" id="UP000002313"/>
    </source>
</evidence>
<dbReference type="GO" id="GO:0000976">
    <property type="term" value="F:transcription cis-regulatory region binding"/>
    <property type="evidence" value="ECO:0007669"/>
    <property type="project" value="TreeGrafter"/>
</dbReference>
<dbReference type="GeneID" id="9698984"/>
<accession>E0S6P8</accession>
<evidence type="ECO:0000256" key="2">
    <source>
        <dbReference type="PROSITE-ProRule" id="PRU00108"/>
    </source>
</evidence>
<dbReference type="OrthoDB" id="6159439at2759"/>
<organism evidence="5 6">
    <name type="scientific">Encephalitozoon intestinalis (strain ATCC 50506)</name>
    <name type="common">Microsporidian parasite</name>
    <name type="synonym">Septata intestinalis</name>
    <dbReference type="NCBI Taxonomy" id="876142"/>
    <lineage>
        <taxon>Eukaryota</taxon>
        <taxon>Fungi</taxon>
        <taxon>Fungi incertae sedis</taxon>
        <taxon>Microsporidia</taxon>
        <taxon>Unikaryonidae</taxon>
        <taxon>Encephalitozoon</taxon>
    </lineage>
</organism>
<sequence length="119" mass="14897">MKRKTVEYKLVDEENDIVRSYEPRRKPKRSRILLHEWQSMMLEHSFRTNPYPDRIEKYNLFLKTGIPVKNIKIWFQNRRAREKSFYEEMEEIHECERMEYQGLDTRVASFGEEFQYYKY</sequence>
<protein>
    <submittedName>
        <fullName evidence="5">Homeobox domain-containing protein</fullName>
    </submittedName>
</protein>
<dbReference type="SUPFAM" id="SSF46689">
    <property type="entry name" value="Homeodomain-like"/>
    <property type="match status" value="1"/>
</dbReference>
<evidence type="ECO:0000256" key="1">
    <source>
        <dbReference type="ARBA" id="ARBA00004123"/>
    </source>
</evidence>
<proteinExistence type="predicted"/>
<dbReference type="GO" id="GO:0005634">
    <property type="term" value="C:nucleus"/>
    <property type="evidence" value="ECO:0007669"/>
    <property type="project" value="UniProtKB-SubCell"/>
</dbReference>
<dbReference type="Proteomes" id="UP000002313">
    <property type="component" value="Chromosome IV"/>
</dbReference>
<keyword evidence="2 3" id="KW-0371">Homeobox</keyword>
<name>E0S6P8_ENCIT</name>
<dbReference type="InterPro" id="IPR009057">
    <property type="entry name" value="Homeodomain-like_sf"/>
</dbReference>
<dbReference type="InterPro" id="IPR051775">
    <property type="entry name" value="Homeobox_domain"/>
</dbReference>
<gene>
    <name evidence="5" type="ORF">Eint_040940</name>
</gene>
<dbReference type="KEGG" id="ein:Eint_040940"/>
<keyword evidence="6" id="KW-1185">Reference proteome</keyword>
<dbReference type="AlphaFoldDB" id="E0S6P8"/>
<evidence type="ECO:0000259" key="4">
    <source>
        <dbReference type="PROSITE" id="PS50071"/>
    </source>
</evidence>
<evidence type="ECO:0000313" key="5">
    <source>
        <dbReference type="EMBL" id="ADM11383.1"/>
    </source>
</evidence>
<dbReference type="HOGENOM" id="CLU_166290_0_0_1"/>
<dbReference type="PANTHER" id="PTHR24323">
    <property type="entry name" value="CEH-10 HOMEODOMAIN-CONTAINING HOMOLOG"/>
    <property type="match status" value="1"/>
</dbReference>
<dbReference type="Gene3D" id="1.10.10.60">
    <property type="entry name" value="Homeodomain-like"/>
    <property type="match status" value="1"/>
</dbReference>